<dbReference type="InterPro" id="IPR006938">
    <property type="entry name" value="DUF624"/>
</dbReference>
<protein>
    <submittedName>
        <fullName evidence="2">Predicted integral membrane protein</fullName>
    </submittedName>
</protein>
<feature type="transmembrane region" description="Helical" evidence="1">
    <location>
        <begin position="178"/>
        <end position="198"/>
    </location>
</feature>
<proteinExistence type="predicted"/>
<dbReference type="RefSeq" id="WP_055155128.1">
    <property type="nucleotide sequence ID" value="NZ_CYZU01000072.1"/>
</dbReference>
<dbReference type="AlphaFoldDB" id="A0A174LT66"/>
<dbReference type="Pfam" id="PF04854">
    <property type="entry name" value="DUF624"/>
    <property type="match status" value="1"/>
</dbReference>
<keyword evidence="1" id="KW-0472">Membrane</keyword>
<feature type="transmembrane region" description="Helical" evidence="1">
    <location>
        <begin position="151"/>
        <end position="172"/>
    </location>
</feature>
<gene>
    <name evidence="2" type="ORF">ERS852491_04679</name>
</gene>
<dbReference type="Proteomes" id="UP000095544">
    <property type="component" value="Unassembled WGS sequence"/>
</dbReference>
<evidence type="ECO:0000256" key="1">
    <source>
        <dbReference type="SAM" id="Phobius"/>
    </source>
</evidence>
<feature type="transmembrane region" description="Helical" evidence="1">
    <location>
        <begin position="75"/>
        <end position="96"/>
    </location>
</feature>
<accession>A0A174LT66</accession>
<feature type="transmembrane region" description="Helical" evidence="1">
    <location>
        <begin position="20"/>
        <end position="43"/>
    </location>
</feature>
<dbReference type="OrthoDB" id="9814991at2"/>
<name>A0A174LT66_9FIRM</name>
<evidence type="ECO:0000313" key="2">
    <source>
        <dbReference type="EMBL" id="CUP25956.1"/>
    </source>
</evidence>
<reference evidence="2 3" key="1">
    <citation type="submission" date="2015-09" db="EMBL/GenBank/DDBJ databases">
        <authorList>
            <consortium name="Pathogen Informatics"/>
        </authorList>
    </citation>
    <scope>NUCLEOTIDE SEQUENCE [LARGE SCALE GENOMIC DNA]</scope>
    <source>
        <strain evidence="2 3">2789STDY5834876</strain>
    </source>
</reference>
<evidence type="ECO:0000313" key="3">
    <source>
        <dbReference type="Proteomes" id="UP000095544"/>
    </source>
</evidence>
<keyword evidence="1" id="KW-1133">Transmembrane helix</keyword>
<sequence length="203" mass="22605">MGFFSTDNKAMQLLDTFFDYLQLLLFTLVFSIPIVTIGPAMTAKHYTAMKIARKESPNVMQSFLKSFKENLKQGILLELILLTAAAVLAADWYIVWHLDLGLLSYVLLSVIVVVTLMAAIIGEYSFALLARFNAGTLHVLKCALIIGTGKFGISRLLVLCNIAVICACFIWYLYAVFIWLIAGALVLSIKSHLLVIVFSKFEE</sequence>
<organism evidence="2 3">
    <name type="scientific">Faecalicatena contorta</name>
    <dbReference type="NCBI Taxonomy" id="39482"/>
    <lineage>
        <taxon>Bacteria</taxon>
        <taxon>Bacillati</taxon>
        <taxon>Bacillota</taxon>
        <taxon>Clostridia</taxon>
        <taxon>Lachnospirales</taxon>
        <taxon>Lachnospiraceae</taxon>
        <taxon>Faecalicatena</taxon>
    </lineage>
</organism>
<dbReference type="STRING" id="39482.ERS852491_04679"/>
<dbReference type="EMBL" id="CYZU01000072">
    <property type="protein sequence ID" value="CUP25956.1"/>
    <property type="molecule type" value="Genomic_DNA"/>
</dbReference>
<feature type="transmembrane region" description="Helical" evidence="1">
    <location>
        <begin position="102"/>
        <end position="130"/>
    </location>
</feature>
<keyword evidence="1" id="KW-0812">Transmembrane</keyword>